<dbReference type="SUPFAM" id="SSF55200">
    <property type="entry name" value="Translation initiation factor IF3, C-terminal domain"/>
    <property type="match status" value="1"/>
</dbReference>
<accession>A6G4V7</accession>
<dbReference type="SUPFAM" id="SSF54364">
    <property type="entry name" value="Translation initiation factor IF3, N-terminal domain"/>
    <property type="match status" value="1"/>
</dbReference>
<keyword evidence="2 4" id="KW-0396">Initiation factor</keyword>
<comment type="similarity">
    <text evidence="1 4 6">Belongs to the IF-3 family.</text>
</comment>
<dbReference type="Pfam" id="PF00707">
    <property type="entry name" value="IF3_C"/>
    <property type="match status" value="1"/>
</dbReference>
<evidence type="ECO:0000259" key="8">
    <source>
        <dbReference type="Pfam" id="PF00707"/>
    </source>
</evidence>
<keyword evidence="3 4" id="KW-0648">Protein biosynthesis</keyword>
<dbReference type="PANTHER" id="PTHR10938:SF0">
    <property type="entry name" value="TRANSLATION INITIATION FACTOR IF-3, MITOCHONDRIAL"/>
    <property type="match status" value="1"/>
</dbReference>
<feature type="region of interest" description="Disordered" evidence="7">
    <location>
        <begin position="158"/>
        <end position="217"/>
    </location>
</feature>
<dbReference type="InterPro" id="IPR001288">
    <property type="entry name" value="Translation_initiation_fac_3"/>
</dbReference>
<dbReference type="NCBIfam" id="TIGR00168">
    <property type="entry name" value="infC"/>
    <property type="match status" value="1"/>
</dbReference>
<evidence type="ECO:0000256" key="4">
    <source>
        <dbReference type="HAMAP-Rule" id="MF_00080"/>
    </source>
</evidence>
<dbReference type="GO" id="GO:0016020">
    <property type="term" value="C:membrane"/>
    <property type="evidence" value="ECO:0007669"/>
    <property type="project" value="TreeGrafter"/>
</dbReference>
<proteinExistence type="inferred from homology"/>
<dbReference type="EMBL" id="ABCS01000023">
    <property type="protein sequence ID" value="EDM79049.1"/>
    <property type="molecule type" value="Genomic_DNA"/>
</dbReference>
<name>A6G4V7_9BACT</name>
<dbReference type="Proteomes" id="UP000005801">
    <property type="component" value="Unassembled WGS sequence"/>
</dbReference>
<reference evidence="10 11" key="1">
    <citation type="submission" date="2007-06" db="EMBL/GenBank/DDBJ databases">
        <authorList>
            <person name="Shimkets L."/>
            <person name="Ferriera S."/>
            <person name="Johnson J."/>
            <person name="Kravitz S."/>
            <person name="Beeson K."/>
            <person name="Sutton G."/>
            <person name="Rogers Y.-H."/>
            <person name="Friedman R."/>
            <person name="Frazier M."/>
            <person name="Venter J.C."/>
        </authorList>
    </citation>
    <scope>NUCLEOTIDE SEQUENCE [LARGE SCALE GENOMIC DNA]</scope>
    <source>
        <strain evidence="10 11">SIR-1</strain>
    </source>
</reference>
<dbReference type="AlphaFoldDB" id="A6G4V7"/>
<dbReference type="InterPro" id="IPR036787">
    <property type="entry name" value="T_IF-3_N_sf"/>
</dbReference>
<dbReference type="STRING" id="391625.PPSIR1_10615"/>
<dbReference type="InterPro" id="IPR019815">
    <property type="entry name" value="Translation_initiation_fac_3_C"/>
</dbReference>
<dbReference type="Gene3D" id="3.10.20.80">
    <property type="entry name" value="Translation initiation factor 3 (IF-3), N-terminal domain"/>
    <property type="match status" value="1"/>
</dbReference>
<sequence length="217" mass="24249">MIDADGSSLGILATQDAMRRADEQSLELVEVNPKASPPVCKIMDYGKFKYENAKRERDAKKNKKSQELKEVKFRPKTHDHDFTFKVKHARRFLEDNNKVRLLVQFRGREVVHPETGRDVLNRVIKEVMDLATVIQVPSMEGNRMSMILAPKARRDVNAKPAPVIERAPAPERSTRRTRAAGESKPTGPRPTSDDTGAPEPAADQDEAAEPSAETAPV</sequence>
<dbReference type="HAMAP" id="MF_00080">
    <property type="entry name" value="IF_3"/>
    <property type="match status" value="1"/>
</dbReference>
<evidence type="ECO:0000256" key="5">
    <source>
        <dbReference type="NCBIfam" id="TIGR00168"/>
    </source>
</evidence>
<dbReference type="InterPro" id="IPR019813">
    <property type="entry name" value="Translation_initiation_fac3_CS"/>
</dbReference>
<dbReference type="GO" id="GO:0005829">
    <property type="term" value="C:cytosol"/>
    <property type="evidence" value="ECO:0007669"/>
    <property type="project" value="TreeGrafter"/>
</dbReference>
<feature type="domain" description="Translation initiation factor 3 C-terminal" evidence="8">
    <location>
        <begin position="67"/>
        <end position="151"/>
    </location>
</feature>
<organism evidence="10 11">
    <name type="scientific">Plesiocystis pacifica SIR-1</name>
    <dbReference type="NCBI Taxonomy" id="391625"/>
    <lineage>
        <taxon>Bacteria</taxon>
        <taxon>Pseudomonadati</taxon>
        <taxon>Myxococcota</taxon>
        <taxon>Polyangia</taxon>
        <taxon>Nannocystales</taxon>
        <taxon>Nannocystaceae</taxon>
        <taxon>Plesiocystis</taxon>
    </lineage>
</organism>
<dbReference type="Gene3D" id="3.30.110.10">
    <property type="entry name" value="Translation initiation factor 3 (IF-3), C-terminal domain"/>
    <property type="match status" value="1"/>
</dbReference>
<evidence type="ECO:0000256" key="2">
    <source>
        <dbReference type="ARBA" id="ARBA00022540"/>
    </source>
</evidence>
<dbReference type="Pfam" id="PF05198">
    <property type="entry name" value="IF3_N"/>
    <property type="match status" value="1"/>
</dbReference>
<comment type="subunit">
    <text evidence="4 6">Monomer.</text>
</comment>
<dbReference type="InterPro" id="IPR019814">
    <property type="entry name" value="Translation_initiation_fac_3_N"/>
</dbReference>
<evidence type="ECO:0000256" key="3">
    <source>
        <dbReference type="ARBA" id="ARBA00022917"/>
    </source>
</evidence>
<dbReference type="GO" id="GO:0032790">
    <property type="term" value="P:ribosome disassembly"/>
    <property type="evidence" value="ECO:0007669"/>
    <property type="project" value="TreeGrafter"/>
</dbReference>
<evidence type="ECO:0000259" key="9">
    <source>
        <dbReference type="Pfam" id="PF05198"/>
    </source>
</evidence>
<feature type="domain" description="Translation initiation factor 3 N-terminal" evidence="9">
    <location>
        <begin position="2"/>
        <end position="59"/>
    </location>
</feature>
<evidence type="ECO:0000313" key="10">
    <source>
        <dbReference type="EMBL" id="EDM79049.1"/>
    </source>
</evidence>
<protein>
    <recommendedName>
        <fullName evidence="4 5">Translation initiation factor IF-3</fullName>
    </recommendedName>
</protein>
<keyword evidence="11" id="KW-1185">Reference proteome</keyword>
<dbReference type="GO" id="GO:0043022">
    <property type="term" value="F:ribosome binding"/>
    <property type="evidence" value="ECO:0007669"/>
    <property type="project" value="TreeGrafter"/>
</dbReference>
<evidence type="ECO:0000256" key="7">
    <source>
        <dbReference type="SAM" id="MobiDB-lite"/>
    </source>
</evidence>
<comment type="function">
    <text evidence="4 6">IF-3 binds to the 30S ribosomal subunit and shifts the equilibrium between 70S ribosomes and their 50S and 30S subunits in favor of the free subunits, thus enhancing the availability of 30S subunits on which protein synthesis initiation begins.</text>
</comment>
<comment type="caution">
    <text evidence="10">The sequence shown here is derived from an EMBL/GenBank/DDBJ whole genome shotgun (WGS) entry which is preliminary data.</text>
</comment>
<evidence type="ECO:0000256" key="6">
    <source>
        <dbReference type="RuleBase" id="RU000646"/>
    </source>
</evidence>
<dbReference type="FunFam" id="3.30.110.10:FF:000001">
    <property type="entry name" value="Translation initiation factor IF-3"/>
    <property type="match status" value="1"/>
</dbReference>
<comment type="subcellular location">
    <subcellularLocation>
        <location evidence="4 6">Cytoplasm</location>
    </subcellularLocation>
</comment>
<keyword evidence="4" id="KW-0963">Cytoplasm</keyword>
<dbReference type="PROSITE" id="PS00938">
    <property type="entry name" value="IF3"/>
    <property type="match status" value="1"/>
</dbReference>
<dbReference type="eggNOG" id="COG0290">
    <property type="taxonomic scope" value="Bacteria"/>
</dbReference>
<dbReference type="GO" id="GO:0003743">
    <property type="term" value="F:translation initiation factor activity"/>
    <property type="evidence" value="ECO:0007669"/>
    <property type="project" value="UniProtKB-UniRule"/>
</dbReference>
<evidence type="ECO:0000313" key="11">
    <source>
        <dbReference type="Proteomes" id="UP000005801"/>
    </source>
</evidence>
<dbReference type="InterPro" id="IPR036788">
    <property type="entry name" value="T_IF-3_C_sf"/>
</dbReference>
<gene>
    <name evidence="4" type="primary">infC</name>
    <name evidence="10" type="ORF">PPSIR1_10615</name>
</gene>
<evidence type="ECO:0000256" key="1">
    <source>
        <dbReference type="ARBA" id="ARBA00005439"/>
    </source>
</evidence>
<dbReference type="PANTHER" id="PTHR10938">
    <property type="entry name" value="TRANSLATION INITIATION FACTOR IF-3"/>
    <property type="match status" value="1"/>
</dbReference>